<proteinExistence type="predicted"/>
<organism evidence="1 2">
    <name type="scientific">Capnocytophaga canimorsus</name>
    <dbReference type="NCBI Taxonomy" id="28188"/>
    <lineage>
        <taxon>Bacteria</taxon>
        <taxon>Pseudomonadati</taxon>
        <taxon>Bacteroidota</taxon>
        <taxon>Flavobacteriia</taxon>
        <taxon>Flavobacteriales</taxon>
        <taxon>Flavobacteriaceae</taxon>
        <taxon>Capnocytophaga</taxon>
    </lineage>
</organism>
<dbReference type="Proteomes" id="UP000039370">
    <property type="component" value="Unassembled WGS sequence"/>
</dbReference>
<name>A0A0B7IL92_9FLAO</name>
<reference evidence="2" key="1">
    <citation type="submission" date="2015-01" db="EMBL/GenBank/DDBJ databases">
        <authorList>
            <person name="MANFREDI Pablo"/>
        </authorList>
    </citation>
    <scope>NUCLEOTIDE SEQUENCE [LARGE SCALE GENOMIC DNA]</scope>
    <source>
        <strain evidence="2">Cc11</strain>
    </source>
</reference>
<evidence type="ECO:0000313" key="2">
    <source>
        <dbReference type="Proteomes" id="UP000039370"/>
    </source>
</evidence>
<sequence length="75" mass="9110">MITNKKGRIYINSPFSFDKLFTTQIIASSNPNLRPLQEPFTLYFSHIRTIFLENVFLKIRNYVLFYHFSPFLRRF</sequence>
<accession>A0A0B7IL92</accession>
<dbReference type="AlphaFoldDB" id="A0A0B7IL92"/>
<evidence type="ECO:0000313" key="1">
    <source>
        <dbReference type="EMBL" id="CEN52650.1"/>
    </source>
</evidence>
<gene>
    <name evidence="1" type="ORF">CCAN11_2480056</name>
</gene>
<protein>
    <submittedName>
        <fullName evidence="1">Uncharacterized protein</fullName>
    </submittedName>
</protein>
<dbReference type="EMBL" id="CDOK01000166">
    <property type="protein sequence ID" value="CEN52650.1"/>
    <property type="molecule type" value="Genomic_DNA"/>
</dbReference>